<dbReference type="EMBL" id="PQSP01000003">
    <property type="protein sequence ID" value="RUS66861.1"/>
    <property type="molecule type" value="Genomic_DNA"/>
</dbReference>
<organism evidence="1 2">
    <name type="scientific">Saezia sanguinis</name>
    <dbReference type="NCBI Taxonomy" id="1965230"/>
    <lineage>
        <taxon>Bacteria</taxon>
        <taxon>Pseudomonadati</taxon>
        <taxon>Pseudomonadota</taxon>
        <taxon>Betaproteobacteria</taxon>
        <taxon>Burkholderiales</taxon>
        <taxon>Saeziaceae</taxon>
        <taxon>Saezia</taxon>
    </lineage>
</organism>
<sequence length="39" mass="4559">MYVMGCLFFCMEMIAVQKKNDNYRHNRGCKSLLDSEVIA</sequence>
<gene>
    <name evidence="1" type="ORF">CUZ56_01656</name>
</gene>
<protein>
    <submittedName>
        <fullName evidence="1">Uncharacterized protein</fullName>
    </submittedName>
</protein>
<dbReference type="Proteomes" id="UP000286947">
    <property type="component" value="Unassembled WGS sequence"/>
</dbReference>
<evidence type="ECO:0000313" key="1">
    <source>
        <dbReference type="EMBL" id="RUS66861.1"/>
    </source>
</evidence>
<keyword evidence="2" id="KW-1185">Reference proteome</keyword>
<name>A0A433SDN0_9BURK</name>
<proteinExistence type="predicted"/>
<accession>A0A433SDN0</accession>
<dbReference type="AlphaFoldDB" id="A0A433SDN0"/>
<reference evidence="1 2" key="1">
    <citation type="submission" date="2018-01" db="EMBL/GenBank/DDBJ databases">
        <title>Saezia sanguinis gen. nov., sp. nov., in the order Burkholderiales isolated from human blood.</title>
        <authorList>
            <person name="Medina-Pascual M.J."/>
            <person name="Valdezate S."/>
            <person name="Monzon S."/>
            <person name="Cuesta I."/>
            <person name="Carrasco G."/>
            <person name="Villalon P."/>
            <person name="Saez-Nieto J.A."/>
        </authorList>
    </citation>
    <scope>NUCLEOTIDE SEQUENCE [LARGE SCALE GENOMIC DNA]</scope>
    <source>
        <strain evidence="1 2">CNM695-12</strain>
    </source>
</reference>
<evidence type="ECO:0000313" key="2">
    <source>
        <dbReference type="Proteomes" id="UP000286947"/>
    </source>
</evidence>
<comment type="caution">
    <text evidence="1">The sequence shown here is derived from an EMBL/GenBank/DDBJ whole genome shotgun (WGS) entry which is preliminary data.</text>
</comment>